<reference evidence="4 5" key="1">
    <citation type="submission" date="2020-08" db="EMBL/GenBank/DDBJ databases">
        <title>Genomic Encyclopedia of Type Strains, Phase IV (KMG-IV): sequencing the most valuable type-strain genomes for metagenomic binning, comparative biology and taxonomic classification.</title>
        <authorList>
            <person name="Goeker M."/>
        </authorList>
    </citation>
    <scope>NUCLEOTIDE SEQUENCE [LARGE SCALE GENOMIC DNA]</scope>
    <source>
        <strain evidence="4 5">DSM 23958</strain>
    </source>
</reference>
<proteinExistence type="predicted"/>
<dbReference type="Gene3D" id="1.25.40.10">
    <property type="entry name" value="Tetratricopeptide repeat domain"/>
    <property type="match status" value="1"/>
</dbReference>
<gene>
    <name evidence="4" type="ORF">HNQ51_002364</name>
</gene>
<sequence length="523" mass="56649">MESTSFDALLAASRESARLGQHGAGAAQAEEALRLRSSGEAFSLLALHRLRLGNLKGCLAAGRVAAPLLQRDGLWAELATLEGVQAVACLQAEWLPQGLMHARSAAAAAEKAGGGLAQAWADCRLAQVSHQLGEMARASELFERAEAVSVTLGAPDLQFSILHNRAWFVVDALLSQLPQTVEQMTLALQRLERAQKLAESLGNVHSQGICLLNRSRLLMGLDNAAQSQELARRAAALGHEHALTQLFVGAQAVCVEWMLRQGQVAEALDTLQDLSTALPEADLIGHIELQHLRVKAHRQRGEFEQALNAFEALHALSLRQTKARASLQTWAVLHQDEVEAERTRARRAEADADRMRGLARQWELEAHIDPLTGLGNRRAMQASLPGLLSAVGASRQPPMAVILDLDHFKKINDRHGHDVGDQVLRTIGQMLRTCIRPGDLAARLGGEEFLLLLPDVKADQAFALCERLRNLIAAHDWSVLADGLQVTISLGLAAVEAGEAPWNAADQALYRAKAAGRNRTELG</sequence>
<dbReference type="GO" id="GO:1902201">
    <property type="term" value="P:negative regulation of bacterial-type flagellum-dependent cell motility"/>
    <property type="evidence" value="ECO:0007669"/>
    <property type="project" value="TreeGrafter"/>
</dbReference>
<comment type="catalytic activity">
    <reaction evidence="2">
        <text>2 GTP = 3',3'-c-di-GMP + 2 diphosphate</text>
        <dbReference type="Rhea" id="RHEA:24898"/>
        <dbReference type="ChEBI" id="CHEBI:33019"/>
        <dbReference type="ChEBI" id="CHEBI:37565"/>
        <dbReference type="ChEBI" id="CHEBI:58805"/>
        <dbReference type="EC" id="2.7.7.65"/>
    </reaction>
</comment>
<dbReference type="Pfam" id="PF00990">
    <property type="entry name" value="GGDEF"/>
    <property type="match status" value="1"/>
</dbReference>
<comment type="caution">
    <text evidence="4">The sequence shown here is derived from an EMBL/GenBank/DDBJ whole genome shotgun (WGS) entry which is preliminary data.</text>
</comment>
<dbReference type="SMART" id="SM00267">
    <property type="entry name" value="GGDEF"/>
    <property type="match status" value="1"/>
</dbReference>
<dbReference type="PROSITE" id="PS50887">
    <property type="entry name" value="GGDEF"/>
    <property type="match status" value="1"/>
</dbReference>
<evidence type="ECO:0000256" key="2">
    <source>
        <dbReference type="ARBA" id="ARBA00034247"/>
    </source>
</evidence>
<dbReference type="InterPro" id="IPR043128">
    <property type="entry name" value="Rev_trsase/Diguanyl_cyclase"/>
</dbReference>
<dbReference type="GO" id="GO:0043709">
    <property type="term" value="P:cell adhesion involved in single-species biofilm formation"/>
    <property type="evidence" value="ECO:0007669"/>
    <property type="project" value="TreeGrafter"/>
</dbReference>
<dbReference type="InterPro" id="IPR011990">
    <property type="entry name" value="TPR-like_helical_dom_sf"/>
</dbReference>
<dbReference type="InterPro" id="IPR000160">
    <property type="entry name" value="GGDEF_dom"/>
</dbReference>
<evidence type="ECO:0000256" key="1">
    <source>
        <dbReference type="ARBA" id="ARBA00012528"/>
    </source>
</evidence>
<dbReference type="Proteomes" id="UP000554837">
    <property type="component" value="Unassembled WGS sequence"/>
</dbReference>
<keyword evidence="5" id="KW-1185">Reference proteome</keyword>
<evidence type="ECO:0000313" key="4">
    <source>
        <dbReference type="EMBL" id="MBB5205045.1"/>
    </source>
</evidence>
<dbReference type="GO" id="GO:0052621">
    <property type="term" value="F:diguanylate cyclase activity"/>
    <property type="evidence" value="ECO:0007669"/>
    <property type="project" value="UniProtKB-EC"/>
</dbReference>
<dbReference type="InterPro" id="IPR050469">
    <property type="entry name" value="Diguanylate_Cyclase"/>
</dbReference>
<dbReference type="EC" id="2.7.7.65" evidence="1"/>
<dbReference type="PANTHER" id="PTHR45138">
    <property type="entry name" value="REGULATORY COMPONENTS OF SENSORY TRANSDUCTION SYSTEM"/>
    <property type="match status" value="1"/>
</dbReference>
<evidence type="ECO:0000313" key="5">
    <source>
        <dbReference type="Proteomes" id="UP000554837"/>
    </source>
</evidence>
<dbReference type="FunFam" id="3.30.70.270:FF:000001">
    <property type="entry name" value="Diguanylate cyclase domain protein"/>
    <property type="match status" value="1"/>
</dbReference>
<dbReference type="Gene3D" id="3.30.70.270">
    <property type="match status" value="1"/>
</dbReference>
<dbReference type="SUPFAM" id="SSF55073">
    <property type="entry name" value="Nucleotide cyclase"/>
    <property type="match status" value="1"/>
</dbReference>
<dbReference type="RefSeq" id="WP_138854933.1">
    <property type="nucleotide sequence ID" value="NZ_CP040709.1"/>
</dbReference>
<dbReference type="EMBL" id="JACHHO010000003">
    <property type="protein sequence ID" value="MBB5205045.1"/>
    <property type="molecule type" value="Genomic_DNA"/>
</dbReference>
<dbReference type="NCBIfam" id="TIGR00254">
    <property type="entry name" value="GGDEF"/>
    <property type="match status" value="1"/>
</dbReference>
<dbReference type="OrthoDB" id="9813903at2"/>
<protein>
    <recommendedName>
        <fullName evidence="1">diguanylate cyclase</fullName>
        <ecNumber evidence="1">2.7.7.65</ecNumber>
    </recommendedName>
</protein>
<dbReference type="AlphaFoldDB" id="A0A840S3V9"/>
<name>A0A840S3V9_9BURK</name>
<feature type="domain" description="GGDEF" evidence="3">
    <location>
        <begin position="396"/>
        <end position="523"/>
    </location>
</feature>
<dbReference type="CDD" id="cd01949">
    <property type="entry name" value="GGDEF"/>
    <property type="match status" value="1"/>
</dbReference>
<dbReference type="SUPFAM" id="SSF48452">
    <property type="entry name" value="TPR-like"/>
    <property type="match status" value="1"/>
</dbReference>
<accession>A0A840S3V9</accession>
<evidence type="ECO:0000259" key="3">
    <source>
        <dbReference type="PROSITE" id="PS50887"/>
    </source>
</evidence>
<dbReference type="GO" id="GO:0005886">
    <property type="term" value="C:plasma membrane"/>
    <property type="evidence" value="ECO:0007669"/>
    <property type="project" value="TreeGrafter"/>
</dbReference>
<dbReference type="InterPro" id="IPR029787">
    <property type="entry name" value="Nucleotide_cyclase"/>
</dbReference>
<organism evidence="4 5">
    <name type="scientific">Inhella inkyongensis</name>
    <dbReference type="NCBI Taxonomy" id="392593"/>
    <lineage>
        <taxon>Bacteria</taxon>
        <taxon>Pseudomonadati</taxon>
        <taxon>Pseudomonadota</taxon>
        <taxon>Betaproteobacteria</taxon>
        <taxon>Burkholderiales</taxon>
        <taxon>Sphaerotilaceae</taxon>
        <taxon>Inhella</taxon>
    </lineage>
</organism>
<dbReference type="PANTHER" id="PTHR45138:SF9">
    <property type="entry name" value="DIGUANYLATE CYCLASE DGCM-RELATED"/>
    <property type="match status" value="1"/>
</dbReference>